<dbReference type="Proteomes" id="UP001165296">
    <property type="component" value="Unassembled WGS sequence"/>
</dbReference>
<keyword evidence="2" id="KW-1185">Reference proteome</keyword>
<accession>A0ABS8AJS0</accession>
<comment type="caution">
    <text evidence="1">The sequence shown here is derived from an EMBL/GenBank/DDBJ whole genome shotgun (WGS) entry which is preliminary data.</text>
</comment>
<dbReference type="SUPFAM" id="SSF54427">
    <property type="entry name" value="NTF2-like"/>
    <property type="match status" value="1"/>
</dbReference>
<dbReference type="Gene3D" id="3.10.450.50">
    <property type="match status" value="1"/>
</dbReference>
<name>A0ABS8AJS0_9BACT</name>
<dbReference type="EMBL" id="JAJADR010000001">
    <property type="protein sequence ID" value="MCB2406455.1"/>
    <property type="molecule type" value="Genomic_DNA"/>
</dbReference>
<sequence length="133" mass="15366">MSEQLQIITTFLSLSESLETGAEAYAQVLHQDVEQIEYPNLLNRTVQRRSFMEILDNIRAGRELLVNPHFEMHRAHSCPDGTIVVEAHWHATLTHDIGPLVRGQQLAAQFCMVFELKDNKIIQQRTYNCFDPF</sequence>
<protein>
    <submittedName>
        <fullName evidence="1">Nuclear transport factor 2 family protein</fullName>
    </submittedName>
</protein>
<proteinExistence type="predicted"/>
<reference evidence="1" key="1">
    <citation type="submission" date="2021-10" db="EMBL/GenBank/DDBJ databases">
        <authorList>
            <person name="Dean J.D."/>
            <person name="Kim M.K."/>
            <person name="Newey C.N."/>
            <person name="Stoker T.S."/>
            <person name="Thompson D.W."/>
            <person name="Grose J.H."/>
        </authorList>
    </citation>
    <scope>NUCLEOTIDE SEQUENCE</scope>
    <source>
        <strain evidence="1">BT178</strain>
    </source>
</reference>
<evidence type="ECO:0000313" key="2">
    <source>
        <dbReference type="Proteomes" id="UP001165296"/>
    </source>
</evidence>
<evidence type="ECO:0000313" key="1">
    <source>
        <dbReference type="EMBL" id="MCB2406455.1"/>
    </source>
</evidence>
<dbReference type="RefSeq" id="WP_226170346.1">
    <property type="nucleotide sequence ID" value="NZ_JAJADR010000001.1"/>
</dbReference>
<dbReference type="InterPro" id="IPR032710">
    <property type="entry name" value="NTF2-like_dom_sf"/>
</dbReference>
<organism evidence="1 2">
    <name type="scientific">Hymenobacter lucidus</name>
    <dbReference type="NCBI Taxonomy" id="2880930"/>
    <lineage>
        <taxon>Bacteria</taxon>
        <taxon>Pseudomonadati</taxon>
        <taxon>Bacteroidota</taxon>
        <taxon>Cytophagia</taxon>
        <taxon>Cytophagales</taxon>
        <taxon>Hymenobacteraceae</taxon>
        <taxon>Hymenobacter</taxon>
    </lineage>
</organism>
<gene>
    <name evidence="1" type="ORF">LGH74_00565</name>
</gene>